<keyword evidence="4 6" id="KW-1133">Transmembrane helix</keyword>
<keyword evidence="5 6" id="KW-0472">Membrane</keyword>
<keyword evidence="3 6" id="KW-0812">Transmembrane</keyword>
<evidence type="ECO:0000256" key="3">
    <source>
        <dbReference type="ARBA" id="ARBA00022692"/>
    </source>
</evidence>
<dbReference type="EMBL" id="DF820458">
    <property type="protein sequence ID" value="GAK52067.1"/>
    <property type="molecule type" value="Genomic_DNA"/>
</dbReference>
<dbReference type="Pfam" id="PF13244">
    <property type="entry name" value="MbhD"/>
    <property type="match status" value="1"/>
</dbReference>
<evidence type="ECO:0000256" key="1">
    <source>
        <dbReference type="ARBA" id="ARBA00004651"/>
    </source>
</evidence>
<keyword evidence="9" id="KW-1185">Reference proteome</keyword>
<dbReference type="InterPro" id="IPR025383">
    <property type="entry name" value="MrpA_C/MbhD"/>
</dbReference>
<evidence type="ECO:0000256" key="5">
    <source>
        <dbReference type="ARBA" id="ARBA00023136"/>
    </source>
</evidence>
<evidence type="ECO:0000256" key="4">
    <source>
        <dbReference type="ARBA" id="ARBA00022989"/>
    </source>
</evidence>
<feature type="transmembrane region" description="Helical" evidence="6">
    <location>
        <begin position="50"/>
        <end position="69"/>
    </location>
</feature>
<evidence type="ECO:0000256" key="6">
    <source>
        <dbReference type="SAM" id="Phobius"/>
    </source>
</evidence>
<organism evidence="8">
    <name type="scientific">Candidatus Moduliflexus flocculans</name>
    <dbReference type="NCBI Taxonomy" id="1499966"/>
    <lineage>
        <taxon>Bacteria</taxon>
        <taxon>Candidatus Moduliflexota</taxon>
        <taxon>Candidatus Moduliflexia</taxon>
        <taxon>Candidatus Moduliflexales</taxon>
        <taxon>Candidatus Moduliflexaceae</taxon>
    </lineage>
</organism>
<name>A0A081BNV1_9BACT</name>
<dbReference type="STRING" id="1499966.U14_03314"/>
<dbReference type="HOGENOM" id="CLU_173139_2_1_0"/>
<accession>A0A081BNV1</accession>
<comment type="subcellular location">
    <subcellularLocation>
        <location evidence="1">Cell membrane</location>
        <topology evidence="1">Multi-pass membrane protein</topology>
    </subcellularLocation>
</comment>
<evidence type="ECO:0000259" key="7">
    <source>
        <dbReference type="Pfam" id="PF13244"/>
    </source>
</evidence>
<sequence length="77" mass="8663">MIEMLLLVQAIICLFALQAKDLLNAVIFLSIFSLLNALFFFYLHAPDVALTEAAVGAGISTFIFVWIIYKTDRHDDL</sequence>
<keyword evidence="2" id="KW-1003">Cell membrane</keyword>
<feature type="domain" description="MrpA C-terminal/MbhD" evidence="7">
    <location>
        <begin position="10"/>
        <end position="73"/>
    </location>
</feature>
<reference evidence="8" key="1">
    <citation type="journal article" date="2015" name="PeerJ">
        <title>First genomic representation of candidate bacterial phylum KSB3 points to enhanced environmental sensing as a trigger of wastewater bulking.</title>
        <authorList>
            <person name="Sekiguchi Y."/>
            <person name="Ohashi A."/>
            <person name="Parks D.H."/>
            <person name="Yamauchi T."/>
            <person name="Tyson G.W."/>
            <person name="Hugenholtz P."/>
        </authorList>
    </citation>
    <scope>NUCLEOTIDE SEQUENCE [LARGE SCALE GENOMIC DNA]</scope>
</reference>
<proteinExistence type="predicted"/>
<evidence type="ECO:0000313" key="9">
    <source>
        <dbReference type="Proteomes" id="UP000030700"/>
    </source>
</evidence>
<evidence type="ECO:0000313" key="8">
    <source>
        <dbReference type="EMBL" id="GAK52067.1"/>
    </source>
</evidence>
<dbReference type="GO" id="GO:0005886">
    <property type="term" value="C:plasma membrane"/>
    <property type="evidence" value="ECO:0007669"/>
    <property type="project" value="UniProtKB-SubCell"/>
</dbReference>
<dbReference type="AlphaFoldDB" id="A0A081BNV1"/>
<protein>
    <recommendedName>
        <fullName evidence="7">MrpA C-terminal/MbhD domain-containing protein</fullName>
    </recommendedName>
</protein>
<gene>
    <name evidence="8" type="ORF">U14_03314</name>
</gene>
<dbReference type="Proteomes" id="UP000030700">
    <property type="component" value="Unassembled WGS sequence"/>
</dbReference>
<feature type="transmembrane region" description="Helical" evidence="6">
    <location>
        <begin position="26"/>
        <end position="43"/>
    </location>
</feature>
<evidence type="ECO:0000256" key="2">
    <source>
        <dbReference type="ARBA" id="ARBA00022475"/>
    </source>
</evidence>